<evidence type="ECO:0000313" key="3">
    <source>
        <dbReference type="EMBL" id="ODV73645.1"/>
    </source>
</evidence>
<dbReference type="Proteomes" id="UP000094389">
    <property type="component" value="Unassembled WGS sequence"/>
</dbReference>
<dbReference type="GeneID" id="30987748"/>
<dbReference type="GO" id="GO:0005737">
    <property type="term" value="C:cytoplasm"/>
    <property type="evidence" value="ECO:0007669"/>
    <property type="project" value="TreeGrafter"/>
</dbReference>
<dbReference type="OMA" id="THIRCLA"/>
<sequence length="254" mass="29264">MEQFVQTKNRRKLPGIQDPTCASEGSIRAFETNLEAAFNTVVESALFAQIEKSLETVRLERIRCVALGSPCQEEPALYQLALLMAIAKAKGVEEISLYDPVFTRLDKAYFEKVGYIVEEQYTPVDLHLTLYFLPHAPLTLTSCVLNEHPRYLLSNNVLSHTERMSKSDLYEKYPLLARVVYQLEQSTKPPVDDFQPVVSKRKNRRPNKNRYVEKELDYSIIDAYFSKPSLTSYKEFEEGPWLNSFTDLSLHVLE</sequence>
<evidence type="ECO:0000256" key="1">
    <source>
        <dbReference type="ARBA" id="ARBA00009856"/>
    </source>
</evidence>
<dbReference type="PANTHER" id="PTHR28626:SF3">
    <property type="entry name" value="SRR1-LIKE PROTEIN"/>
    <property type="match status" value="1"/>
</dbReference>
<dbReference type="PANTHER" id="PTHR28626">
    <property type="entry name" value="SRR1-LIKE PROTEIN"/>
    <property type="match status" value="1"/>
</dbReference>
<accession>A0A1E4S2A4</accession>
<dbReference type="InterPro" id="IPR040044">
    <property type="entry name" value="SRR1L"/>
</dbReference>
<protein>
    <submittedName>
        <fullName evidence="3">SRR1-domain-containing protein</fullName>
    </submittedName>
</protein>
<evidence type="ECO:0000259" key="2">
    <source>
        <dbReference type="Pfam" id="PF07985"/>
    </source>
</evidence>
<organism evidence="3 4">
    <name type="scientific">Cyberlindnera jadinii (strain ATCC 18201 / CBS 1600 / BCRC 20928 / JCM 3617 / NBRC 0987 / NRRL Y-1542)</name>
    <name type="common">Torula yeast</name>
    <name type="synonym">Candida utilis</name>
    <dbReference type="NCBI Taxonomy" id="983966"/>
    <lineage>
        <taxon>Eukaryota</taxon>
        <taxon>Fungi</taxon>
        <taxon>Dikarya</taxon>
        <taxon>Ascomycota</taxon>
        <taxon>Saccharomycotina</taxon>
        <taxon>Saccharomycetes</taxon>
        <taxon>Phaffomycetales</taxon>
        <taxon>Phaffomycetaceae</taxon>
        <taxon>Cyberlindnera</taxon>
    </lineage>
</organism>
<comment type="similarity">
    <text evidence="1">Belongs to the SRR1 family.</text>
</comment>
<name>A0A1E4S2A4_CYBJN</name>
<dbReference type="InterPro" id="IPR012942">
    <property type="entry name" value="SRR1-like"/>
</dbReference>
<evidence type="ECO:0000313" key="4">
    <source>
        <dbReference type="Proteomes" id="UP000094389"/>
    </source>
</evidence>
<proteinExistence type="inferred from homology"/>
<dbReference type="AlphaFoldDB" id="A0A1E4S2A4"/>
<dbReference type="OrthoDB" id="551431at2759"/>
<dbReference type="EMBL" id="KV453930">
    <property type="protein sequence ID" value="ODV73645.1"/>
    <property type="molecule type" value="Genomic_DNA"/>
</dbReference>
<dbReference type="RefSeq" id="XP_020070684.1">
    <property type="nucleotide sequence ID" value="XM_020213352.1"/>
</dbReference>
<gene>
    <name evidence="3" type="ORF">CYBJADRAFT_150852</name>
</gene>
<keyword evidence="4" id="KW-1185">Reference proteome</keyword>
<reference evidence="3 4" key="1">
    <citation type="journal article" date="2016" name="Proc. Natl. Acad. Sci. U.S.A.">
        <title>Comparative genomics of biotechnologically important yeasts.</title>
        <authorList>
            <person name="Riley R."/>
            <person name="Haridas S."/>
            <person name="Wolfe K.H."/>
            <person name="Lopes M.R."/>
            <person name="Hittinger C.T."/>
            <person name="Goeker M."/>
            <person name="Salamov A.A."/>
            <person name="Wisecaver J.H."/>
            <person name="Long T.M."/>
            <person name="Calvey C.H."/>
            <person name="Aerts A.L."/>
            <person name="Barry K.W."/>
            <person name="Choi C."/>
            <person name="Clum A."/>
            <person name="Coughlan A.Y."/>
            <person name="Deshpande S."/>
            <person name="Douglass A.P."/>
            <person name="Hanson S.J."/>
            <person name="Klenk H.-P."/>
            <person name="LaButti K.M."/>
            <person name="Lapidus A."/>
            <person name="Lindquist E.A."/>
            <person name="Lipzen A.M."/>
            <person name="Meier-Kolthoff J.P."/>
            <person name="Ohm R.A."/>
            <person name="Otillar R.P."/>
            <person name="Pangilinan J.L."/>
            <person name="Peng Y."/>
            <person name="Rokas A."/>
            <person name="Rosa C.A."/>
            <person name="Scheuner C."/>
            <person name="Sibirny A.A."/>
            <person name="Slot J.C."/>
            <person name="Stielow J.B."/>
            <person name="Sun H."/>
            <person name="Kurtzman C.P."/>
            <person name="Blackwell M."/>
            <person name="Grigoriev I.V."/>
            <person name="Jeffries T.W."/>
        </authorList>
    </citation>
    <scope>NUCLEOTIDE SEQUENCE [LARGE SCALE GENOMIC DNA]</scope>
    <source>
        <strain evidence="4">ATCC 18201 / CBS 1600 / BCRC 20928 / JCM 3617 / NBRC 0987 / NRRL Y-1542</strain>
    </source>
</reference>
<dbReference type="GO" id="GO:0005634">
    <property type="term" value="C:nucleus"/>
    <property type="evidence" value="ECO:0007669"/>
    <property type="project" value="TreeGrafter"/>
</dbReference>
<dbReference type="Pfam" id="PF07985">
    <property type="entry name" value="SRR1"/>
    <property type="match status" value="1"/>
</dbReference>
<feature type="domain" description="SRR1-like" evidence="2">
    <location>
        <begin position="50"/>
        <end position="251"/>
    </location>
</feature>